<accession>A0A410T780</accession>
<evidence type="ECO:0000313" key="2">
    <source>
        <dbReference type="EMBL" id="QAU04794.1"/>
    </source>
</evidence>
<organism evidence="2 3">
    <name type="scientific">Campylobacter phage CP20</name>
    <dbReference type="NCBI Taxonomy" id="2506428"/>
    <lineage>
        <taxon>Viruses</taxon>
        <taxon>Duplodnaviria</taxon>
        <taxon>Heunggongvirae</taxon>
        <taxon>Uroviricota</taxon>
        <taxon>Caudoviricetes</taxon>
        <taxon>Connertonviridae</taxon>
        <taxon>Firehammervirus</taxon>
        <taxon>Firehammervirus CPt10</taxon>
    </lineage>
</organism>
<dbReference type="Gene3D" id="3.40.50.300">
    <property type="entry name" value="P-loop containing nucleotide triphosphate hydrolases"/>
    <property type="match status" value="1"/>
</dbReference>
<dbReference type="EMBL" id="MK408758">
    <property type="protein sequence ID" value="QAU04794.1"/>
    <property type="molecule type" value="Genomic_DNA"/>
</dbReference>
<feature type="domain" description="NadR/Ttd14 AAA" evidence="1">
    <location>
        <begin position="2"/>
        <end position="162"/>
    </location>
</feature>
<proteinExistence type="predicted"/>
<name>A0A410T780_9CAUD</name>
<dbReference type="InterPro" id="IPR038727">
    <property type="entry name" value="NadR/Ttd14_AAA_dom"/>
</dbReference>
<protein>
    <recommendedName>
        <fullName evidence="1">NadR/Ttd14 AAA domain-containing protein</fullName>
    </recommendedName>
</protein>
<sequence>MKIGFTGVSGSGKTTIAKLLKEQYNLAIIPGPGRKLKDLNFNINEGGDIETQKAALKIHIEDLNKDGIFERTILDAVVYTKYLVEIKKAIPDVFLDLAEIVSIELMKKYDIVFYIRPEFDLVSDGVRSADLEFRNICSNYYDYYIDTYGINVVNLSGSVDERFETAVKIINKRFGNLRNF</sequence>
<evidence type="ECO:0000313" key="3">
    <source>
        <dbReference type="Proteomes" id="UP000290538"/>
    </source>
</evidence>
<evidence type="ECO:0000259" key="1">
    <source>
        <dbReference type="Pfam" id="PF13521"/>
    </source>
</evidence>
<dbReference type="SUPFAM" id="SSF52540">
    <property type="entry name" value="P-loop containing nucleoside triphosphate hydrolases"/>
    <property type="match status" value="1"/>
</dbReference>
<dbReference type="InterPro" id="IPR027417">
    <property type="entry name" value="P-loop_NTPase"/>
</dbReference>
<dbReference type="Pfam" id="PF13521">
    <property type="entry name" value="AAA_28"/>
    <property type="match status" value="1"/>
</dbReference>
<reference evidence="2 3" key="1">
    <citation type="submission" date="2019-01" db="EMBL/GenBank/DDBJ databases">
        <title>Complete genome sequence of Campylobacter bacteriophage CP20.</title>
        <authorList>
            <person name="Connerton I.F."/>
        </authorList>
    </citation>
    <scope>NUCLEOTIDE SEQUENCE [LARGE SCALE GENOMIC DNA]</scope>
</reference>
<dbReference type="Proteomes" id="UP000290538">
    <property type="component" value="Segment"/>
</dbReference>